<dbReference type="EMBL" id="MUYB01000046">
    <property type="protein sequence ID" value="OOS01353.1"/>
    <property type="molecule type" value="Genomic_DNA"/>
</dbReference>
<dbReference type="AlphaFoldDB" id="A0A1T0AVV5"/>
<dbReference type="PANTHER" id="PTHR43821">
    <property type="entry name" value="NAD(P)H NITROREDUCTASE YDJA-RELATED"/>
    <property type="match status" value="1"/>
</dbReference>
<evidence type="ECO:0000259" key="9">
    <source>
        <dbReference type="Pfam" id="PF00881"/>
    </source>
</evidence>
<dbReference type="EC" id="1.-.-.-" evidence="7"/>
<dbReference type="PANTHER" id="PTHR43821:SF1">
    <property type="entry name" value="NAD(P)H NITROREDUCTASE YDJA-RELATED"/>
    <property type="match status" value="1"/>
</dbReference>
<evidence type="ECO:0000256" key="2">
    <source>
        <dbReference type="ARBA" id="ARBA00022630"/>
    </source>
</evidence>
<gene>
    <name evidence="10" type="ORF">B0188_09775</name>
</gene>
<evidence type="ECO:0000256" key="5">
    <source>
        <dbReference type="ARBA" id="ARBA00023002"/>
    </source>
</evidence>
<keyword evidence="6 7" id="KW-0520">NAD</keyword>
<dbReference type="InterPro" id="IPR052530">
    <property type="entry name" value="NAD(P)H_nitroreductase"/>
</dbReference>
<dbReference type="GO" id="GO:0016491">
    <property type="term" value="F:oxidoreductase activity"/>
    <property type="evidence" value="ECO:0007669"/>
    <property type="project" value="UniProtKB-UniRule"/>
</dbReference>
<evidence type="ECO:0000256" key="7">
    <source>
        <dbReference type="PIRNR" id="PIRNR000232"/>
    </source>
</evidence>
<evidence type="ECO:0000256" key="4">
    <source>
        <dbReference type="ARBA" id="ARBA00022857"/>
    </source>
</evidence>
<dbReference type="CDD" id="cd02135">
    <property type="entry name" value="YdjA-like"/>
    <property type="match status" value="1"/>
</dbReference>
<sequence length="184" mass="20706">MNALQLLTSRRSEKKLVEPAPSAEELEQMFQAALHVPDHGHLQPYRFIVIENEGLEQLEKLLKDVVFEFDLGEERIKKAENLAKRAPMVIGVVAKIRRDIEKIPAWEQMLTAGCATYAIQLAANALGYANVWISGKWVDGAELRNAFHCEATDKVIGLLMIGSAEEKIIRDRKQLDSSSFVSYL</sequence>
<dbReference type="InterPro" id="IPR000415">
    <property type="entry name" value="Nitroreductase-like"/>
</dbReference>
<keyword evidence="5 7" id="KW-0560">Oxidoreductase</keyword>
<feature type="domain" description="Nitroreductase" evidence="9">
    <location>
        <begin position="8"/>
        <end position="162"/>
    </location>
</feature>
<dbReference type="InterPro" id="IPR026021">
    <property type="entry name" value="YdjA-like"/>
</dbReference>
<comment type="caution">
    <text evidence="10">The sequence shown here is derived from an EMBL/GenBank/DDBJ whole genome shotgun (WGS) entry which is preliminary data.</text>
</comment>
<feature type="binding site" evidence="8">
    <location>
        <position position="39"/>
    </location>
    <ligand>
        <name>FMN</name>
        <dbReference type="ChEBI" id="CHEBI:58210"/>
        <note>ligand shared between dimeric partners</note>
    </ligand>
</feature>
<dbReference type="NCBIfam" id="NF008088">
    <property type="entry name" value="PRK10828.1"/>
    <property type="match status" value="1"/>
</dbReference>
<keyword evidence="3 7" id="KW-0288">FMN</keyword>
<keyword evidence="4 7" id="KW-0521">NADP</keyword>
<comment type="cofactor">
    <cofactor evidence="8">
        <name>FMN</name>
        <dbReference type="ChEBI" id="CHEBI:58210"/>
    </cofactor>
    <text evidence="8">Binds 1 FMN per subunit.</text>
</comment>
<evidence type="ECO:0000256" key="3">
    <source>
        <dbReference type="ARBA" id="ARBA00022643"/>
    </source>
</evidence>
<evidence type="ECO:0000256" key="1">
    <source>
        <dbReference type="ARBA" id="ARBA00007118"/>
    </source>
</evidence>
<feature type="binding site" description="in other chain" evidence="8">
    <location>
        <begin position="132"/>
        <end position="134"/>
    </location>
    <ligand>
        <name>FMN</name>
        <dbReference type="ChEBI" id="CHEBI:58210"/>
        <note>ligand shared between dimeric partners</note>
    </ligand>
</feature>
<keyword evidence="2 7" id="KW-0285">Flavoprotein</keyword>
<dbReference type="STRING" id="123822.B0188_09775"/>
<comment type="similarity">
    <text evidence="1 7">Belongs to the nitroreductase family.</text>
</comment>
<protein>
    <recommendedName>
        <fullName evidence="7">Putative NAD(P)H nitroreductase</fullName>
        <ecNumber evidence="7">1.-.-.-</ecNumber>
    </recommendedName>
</protein>
<dbReference type="InterPro" id="IPR029479">
    <property type="entry name" value="Nitroreductase"/>
</dbReference>
<dbReference type="Pfam" id="PF00881">
    <property type="entry name" value="Nitroreductase"/>
    <property type="match status" value="1"/>
</dbReference>
<evidence type="ECO:0000313" key="11">
    <source>
        <dbReference type="Proteomes" id="UP000190023"/>
    </source>
</evidence>
<name>A0A1T0AVV5_9PAST</name>
<evidence type="ECO:0000256" key="8">
    <source>
        <dbReference type="PIRSR" id="PIRSR000232-1"/>
    </source>
</evidence>
<accession>A0A1T0AVV5</accession>
<feature type="binding site" description="in other chain" evidence="8">
    <location>
        <begin position="10"/>
        <end position="12"/>
    </location>
    <ligand>
        <name>FMN</name>
        <dbReference type="ChEBI" id="CHEBI:58210"/>
        <note>ligand shared between dimeric partners</note>
    </ligand>
</feature>
<keyword evidence="11" id="KW-1185">Reference proteome</keyword>
<evidence type="ECO:0000256" key="6">
    <source>
        <dbReference type="ARBA" id="ARBA00023027"/>
    </source>
</evidence>
<dbReference type="PIRSF" id="PIRSF000232">
    <property type="entry name" value="YdjA"/>
    <property type="match status" value="1"/>
</dbReference>
<evidence type="ECO:0000313" key="10">
    <source>
        <dbReference type="EMBL" id="OOS01353.1"/>
    </source>
</evidence>
<dbReference type="OrthoDB" id="9804207at2"/>
<organism evidence="10 11">
    <name type="scientific">[Haemophilus] felis</name>
    <dbReference type="NCBI Taxonomy" id="123822"/>
    <lineage>
        <taxon>Bacteria</taxon>
        <taxon>Pseudomonadati</taxon>
        <taxon>Pseudomonadota</taxon>
        <taxon>Gammaproteobacteria</taxon>
        <taxon>Pasteurellales</taxon>
        <taxon>Pasteurellaceae</taxon>
    </lineage>
</organism>
<proteinExistence type="inferred from homology"/>
<dbReference type="Proteomes" id="UP000190023">
    <property type="component" value="Unassembled WGS sequence"/>
</dbReference>
<dbReference type="Gene3D" id="3.40.109.10">
    <property type="entry name" value="NADH Oxidase"/>
    <property type="match status" value="1"/>
</dbReference>
<dbReference type="SUPFAM" id="SSF55469">
    <property type="entry name" value="FMN-dependent nitroreductase-like"/>
    <property type="match status" value="1"/>
</dbReference>
<reference evidence="10 11" key="1">
    <citation type="submission" date="2017-02" db="EMBL/GenBank/DDBJ databases">
        <title>Draft genome sequence of Haemophilus felis CCUG 31170 type strain.</title>
        <authorList>
            <person name="Engstrom-Jakobsson H."/>
            <person name="Salva-Serra F."/>
            <person name="Thorell K."/>
            <person name="Gonzales-Siles L."/>
            <person name="Karlsson R."/>
            <person name="Boulund F."/>
            <person name="Engstrand L."/>
            <person name="Kristiansson E."/>
            <person name="Moore E."/>
        </authorList>
    </citation>
    <scope>NUCLEOTIDE SEQUENCE [LARGE SCALE GENOMIC DNA]</scope>
    <source>
        <strain evidence="10 11">CCUG 31170</strain>
    </source>
</reference>